<dbReference type="OrthoDB" id="2364641at2759"/>
<feature type="chain" id="PRO_5017422860" description="Apple domain-containing protein" evidence="1">
    <location>
        <begin position="23"/>
        <end position="209"/>
    </location>
</feature>
<sequence>MNRKTFNLFLIVLLALIIIVDAHNHNYHHHHHHDHHDHHNRKTCTITKTGSHTVTVTKTKSCSNEPTPTNHISCHVRNDWRRHNRDNDRDNCKHCKATKTVTCTPTITLCPTPTPKCCETAGGPGFQNKFHQVLPENVAIIPNIVTNIDCCKACFGNPACVQWAFPDQCVTHVNQNGLGDICANNVISTDGIFGSGIVRCSGDGDNCLA</sequence>
<dbReference type="EMBL" id="QKYT01001071">
    <property type="protein sequence ID" value="RIA80002.1"/>
    <property type="molecule type" value="Genomic_DNA"/>
</dbReference>
<evidence type="ECO:0008006" key="4">
    <source>
        <dbReference type="Google" id="ProtNLM"/>
    </source>
</evidence>
<name>A0A397S3D3_9GLOM</name>
<accession>A0A397S3D3</accession>
<dbReference type="AlphaFoldDB" id="A0A397S3D3"/>
<feature type="signal peptide" evidence="1">
    <location>
        <begin position="1"/>
        <end position="22"/>
    </location>
</feature>
<comment type="caution">
    <text evidence="2">The sequence shown here is derived from an EMBL/GenBank/DDBJ whole genome shotgun (WGS) entry which is preliminary data.</text>
</comment>
<keyword evidence="1" id="KW-0732">Signal</keyword>
<dbReference type="Proteomes" id="UP000265703">
    <property type="component" value="Unassembled WGS sequence"/>
</dbReference>
<organism evidence="2 3">
    <name type="scientific">Glomus cerebriforme</name>
    <dbReference type="NCBI Taxonomy" id="658196"/>
    <lineage>
        <taxon>Eukaryota</taxon>
        <taxon>Fungi</taxon>
        <taxon>Fungi incertae sedis</taxon>
        <taxon>Mucoromycota</taxon>
        <taxon>Glomeromycotina</taxon>
        <taxon>Glomeromycetes</taxon>
        <taxon>Glomerales</taxon>
        <taxon>Glomeraceae</taxon>
        <taxon>Glomus</taxon>
    </lineage>
</organism>
<keyword evidence="3" id="KW-1185">Reference proteome</keyword>
<evidence type="ECO:0000313" key="3">
    <source>
        <dbReference type="Proteomes" id="UP000265703"/>
    </source>
</evidence>
<evidence type="ECO:0000313" key="2">
    <source>
        <dbReference type="EMBL" id="RIA80002.1"/>
    </source>
</evidence>
<reference evidence="2 3" key="1">
    <citation type="submission" date="2018-06" db="EMBL/GenBank/DDBJ databases">
        <title>Comparative genomics reveals the genomic features of Rhizophagus irregularis, R. cerebriforme, R. diaphanum and Gigaspora rosea, and their symbiotic lifestyle signature.</title>
        <authorList>
            <person name="Morin E."/>
            <person name="San Clemente H."/>
            <person name="Chen E.C.H."/>
            <person name="De La Providencia I."/>
            <person name="Hainaut M."/>
            <person name="Kuo A."/>
            <person name="Kohler A."/>
            <person name="Murat C."/>
            <person name="Tang N."/>
            <person name="Roy S."/>
            <person name="Loubradou J."/>
            <person name="Henrissat B."/>
            <person name="Grigoriev I.V."/>
            <person name="Corradi N."/>
            <person name="Roux C."/>
            <person name="Martin F.M."/>
        </authorList>
    </citation>
    <scope>NUCLEOTIDE SEQUENCE [LARGE SCALE GENOMIC DNA]</scope>
    <source>
        <strain evidence="2 3">DAOM 227022</strain>
    </source>
</reference>
<proteinExistence type="predicted"/>
<protein>
    <recommendedName>
        <fullName evidence="4">Apple domain-containing protein</fullName>
    </recommendedName>
</protein>
<gene>
    <name evidence="2" type="ORF">C1645_745546</name>
</gene>
<evidence type="ECO:0000256" key="1">
    <source>
        <dbReference type="SAM" id="SignalP"/>
    </source>
</evidence>